<evidence type="ECO:0000313" key="8">
    <source>
        <dbReference type="EMBL" id="CCH53966.1"/>
    </source>
</evidence>
<evidence type="ECO:0000256" key="2">
    <source>
        <dbReference type="ARBA" id="ARBA00007613"/>
    </source>
</evidence>
<proteinExistence type="inferred from homology"/>
<name>I2GJ91_9BACT</name>
<dbReference type="GO" id="GO:0015562">
    <property type="term" value="F:efflux transmembrane transporter activity"/>
    <property type="evidence" value="ECO:0007669"/>
    <property type="project" value="InterPro"/>
</dbReference>
<comment type="subcellular location">
    <subcellularLocation>
        <location evidence="1">Cell outer membrane</location>
    </subcellularLocation>
</comment>
<dbReference type="GO" id="GO:0009279">
    <property type="term" value="C:cell outer membrane"/>
    <property type="evidence" value="ECO:0007669"/>
    <property type="project" value="UniProtKB-SubCell"/>
</dbReference>
<dbReference type="Pfam" id="PF02321">
    <property type="entry name" value="OEP"/>
    <property type="match status" value="2"/>
</dbReference>
<reference evidence="8 9" key="1">
    <citation type="journal article" date="2012" name="J. Bacteriol.">
        <title>Genome Sequence of the Filamentous Bacterium Fibrisoma limi BUZ 3T.</title>
        <authorList>
            <person name="Filippini M."/>
            <person name="Qi W."/>
            <person name="Jaenicke S."/>
            <person name="Goesmann A."/>
            <person name="Smits T.H."/>
            <person name="Bagheri H.C."/>
        </authorList>
    </citation>
    <scope>NUCLEOTIDE SEQUENCE [LARGE SCALE GENOMIC DNA]</scope>
    <source>
        <strain evidence="9">BUZ 3T</strain>
    </source>
</reference>
<protein>
    <submittedName>
        <fullName evidence="8">Outer membrane protein-like protein</fullName>
    </submittedName>
</protein>
<keyword evidence="3" id="KW-0813">Transport</keyword>
<keyword evidence="6" id="KW-0472">Membrane</keyword>
<dbReference type="SUPFAM" id="SSF56954">
    <property type="entry name" value="Outer membrane efflux proteins (OEP)"/>
    <property type="match status" value="1"/>
</dbReference>
<keyword evidence="5" id="KW-0812">Transmembrane</keyword>
<dbReference type="PANTHER" id="PTHR30026:SF20">
    <property type="entry name" value="OUTER MEMBRANE PROTEIN TOLC"/>
    <property type="match status" value="1"/>
</dbReference>
<dbReference type="PANTHER" id="PTHR30026">
    <property type="entry name" value="OUTER MEMBRANE PROTEIN TOLC"/>
    <property type="match status" value="1"/>
</dbReference>
<dbReference type="GO" id="GO:0015288">
    <property type="term" value="F:porin activity"/>
    <property type="evidence" value="ECO:0007669"/>
    <property type="project" value="TreeGrafter"/>
</dbReference>
<dbReference type="RefSeq" id="WP_009282546.1">
    <property type="nucleotide sequence ID" value="NZ_CAIT01000006.1"/>
</dbReference>
<evidence type="ECO:0000256" key="6">
    <source>
        <dbReference type="ARBA" id="ARBA00023136"/>
    </source>
</evidence>
<dbReference type="GO" id="GO:1990281">
    <property type="term" value="C:efflux pump complex"/>
    <property type="evidence" value="ECO:0007669"/>
    <property type="project" value="TreeGrafter"/>
</dbReference>
<accession>I2GJ91</accession>
<evidence type="ECO:0000256" key="3">
    <source>
        <dbReference type="ARBA" id="ARBA00022448"/>
    </source>
</evidence>
<evidence type="ECO:0000256" key="1">
    <source>
        <dbReference type="ARBA" id="ARBA00004442"/>
    </source>
</evidence>
<comment type="similarity">
    <text evidence="2">Belongs to the outer membrane factor (OMF) (TC 1.B.17) family.</text>
</comment>
<evidence type="ECO:0000256" key="7">
    <source>
        <dbReference type="ARBA" id="ARBA00023237"/>
    </source>
</evidence>
<evidence type="ECO:0000313" key="9">
    <source>
        <dbReference type="Proteomes" id="UP000009309"/>
    </source>
</evidence>
<dbReference type="OrthoDB" id="940457at2"/>
<sequence length="501" mass="57443">MKPFFSPFLIVDKLIKFLLERTRLARLLPLFCITTHITVAQTQRLTLEDVVSIAQAQSVAAKQAVTTQRTNYWKYRSFLADYKPQLSLDGTLPGFTRSFVEVIQPDGTIAYQPVSLNNSALNLSLSQNIAMTGGSIFIQKEIKRFDNFLENQTLYNGVPFSIGLIQPLFRFNPMRWERRIEPLKYQESNQQLIESREEVSLNATMFYFDLLVAQVNLQIAEKNLMNNDTLYKIARKKLELGRISQNDLLQLELSVLTARKDLASAEQTAEVASLKLKTYIGYRNDSRVELALPNQIIPFTVDIRRAIDEAFANRAASIGFRRRLLEAEREVDKARKENGLNASMQASFGLSNRGARIGDVYVRPQDSEILEVRFSVPIMTWGRAQARTETAKANQQLTQQSVEQDKLTLEQQVFTQVTLLQMLQKQVKLTAEADQIAQNRYQIAQNRFILGDLSVTDLGIATQEKDRARRDAVVALRDYWQAYYTLRLLTLYNFETNQKIQ</sequence>
<keyword evidence="7" id="KW-0998">Cell outer membrane</keyword>
<evidence type="ECO:0000256" key="4">
    <source>
        <dbReference type="ARBA" id="ARBA00022452"/>
    </source>
</evidence>
<keyword evidence="9" id="KW-1185">Reference proteome</keyword>
<dbReference type="Gene3D" id="1.20.1600.10">
    <property type="entry name" value="Outer membrane efflux proteins (OEP)"/>
    <property type="match status" value="1"/>
</dbReference>
<organism evidence="8 9">
    <name type="scientific">Fibrisoma limi BUZ 3</name>
    <dbReference type="NCBI Taxonomy" id="1185876"/>
    <lineage>
        <taxon>Bacteria</taxon>
        <taxon>Pseudomonadati</taxon>
        <taxon>Bacteroidota</taxon>
        <taxon>Cytophagia</taxon>
        <taxon>Cytophagales</taxon>
        <taxon>Spirosomataceae</taxon>
        <taxon>Fibrisoma</taxon>
    </lineage>
</organism>
<dbReference type="AlphaFoldDB" id="I2GJ91"/>
<dbReference type="Proteomes" id="UP000009309">
    <property type="component" value="Unassembled WGS sequence"/>
</dbReference>
<dbReference type="eggNOG" id="COG1538">
    <property type="taxonomic scope" value="Bacteria"/>
</dbReference>
<dbReference type="InterPro" id="IPR051906">
    <property type="entry name" value="TolC-like"/>
</dbReference>
<dbReference type="InterPro" id="IPR003423">
    <property type="entry name" value="OMP_efflux"/>
</dbReference>
<gene>
    <name evidence="8" type="ORF">BN8_03102</name>
</gene>
<keyword evidence="4" id="KW-1134">Transmembrane beta strand</keyword>
<dbReference type="STRING" id="1185876.BN8_03102"/>
<evidence type="ECO:0000256" key="5">
    <source>
        <dbReference type="ARBA" id="ARBA00022692"/>
    </source>
</evidence>
<dbReference type="EMBL" id="CAIT01000006">
    <property type="protein sequence ID" value="CCH53966.1"/>
    <property type="molecule type" value="Genomic_DNA"/>
</dbReference>
<comment type="caution">
    <text evidence="8">The sequence shown here is derived from an EMBL/GenBank/DDBJ whole genome shotgun (WGS) entry which is preliminary data.</text>
</comment>